<sequence length="359" mass="37642">MKLTFLFQLAQVLALVVFSDYICSSAALSLGAGQQNPYNPESGSGNQVGLGPEAARSPRRRSPRRHGGFDKTGLSPALLSFLKKKETDAEDDDSDDLGEGDKENRLWDGGPIKGTASSSALAERLMSGADVDTTRGPRGPRPPVAPKPKKFPPGLSGIPQPQPQQMPMPPMPPMPQMPPMPVPMPMPMPPSAPSDFPPPPPPSSLPPQPPYPVQYPVPPPQPYPAAYPLPVQPVDSSGSSLSKFYTPKPYGGAPPAQPAAVPPSSLPPPPPPPPPPAPPLPVQPVDRSGSSLSRFYSPKPYDGTPPAQPAVVPPSSLPSPSPPPPPPPPPPAPPLPPAPSSSQQGPWRSPSGRKLYTRK</sequence>
<evidence type="ECO:0000313" key="4">
    <source>
        <dbReference type="Proteomes" id="UP001071777"/>
    </source>
</evidence>
<accession>A0ABQ8P632</accession>
<feature type="region of interest" description="Disordered" evidence="1">
    <location>
        <begin position="38"/>
        <end position="359"/>
    </location>
</feature>
<dbReference type="Proteomes" id="UP001071777">
    <property type="component" value="Unassembled WGS sequence"/>
</dbReference>
<feature type="compositionally biased region" description="Polar residues" evidence="1">
    <location>
        <begin position="38"/>
        <end position="47"/>
    </location>
</feature>
<keyword evidence="2" id="KW-0732">Signal</keyword>
<feature type="compositionally biased region" description="Pro residues" evidence="1">
    <location>
        <begin position="255"/>
        <end position="282"/>
    </location>
</feature>
<evidence type="ECO:0000313" key="3">
    <source>
        <dbReference type="EMBL" id="KAJ1609647.1"/>
    </source>
</evidence>
<feature type="compositionally biased region" description="Pro residues" evidence="1">
    <location>
        <begin position="160"/>
        <end position="231"/>
    </location>
</feature>
<feature type="compositionally biased region" description="Acidic residues" evidence="1">
    <location>
        <begin position="88"/>
        <end position="98"/>
    </location>
</feature>
<evidence type="ECO:0000256" key="2">
    <source>
        <dbReference type="SAM" id="SignalP"/>
    </source>
</evidence>
<keyword evidence="4" id="KW-1185">Reference proteome</keyword>
<feature type="compositionally biased region" description="Polar residues" evidence="1">
    <location>
        <begin position="234"/>
        <end position="243"/>
    </location>
</feature>
<comment type="caution">
    <text evidence="3">The sequence shown here is derived from an EMBL/GenBank/DDBJ whole genome shotgun (WGS) entry which is preliminary data.</text>
</comment>
<dbReference type="EMBL" id="JAPCXB010000079">
    <property type="protein sequence ID" value="KAJ1609647.1"/>
    <property type="molecule type" value="Genomic_DNA"/>
</dbReference>
<feature type="compositionally biased region" description="Basic residues" evidence="1">
    <location>
        <begin position="57"/>
        <end position="66"/>
    </location>
</feature>
<organism evidence="3 4">
    <name type="scientific">Cryptosporidium canis</name>
    <dbReference type="NCBI Taxonomy" id="195482"/>
    <lineage>
        <taxon>Eukaryota</taxon>
        <taxon>Sar</taxon>
        <taxon>Alveolata</taxon>
        <taxon>Apicomplexa</taxon>
        <taxon>Conoidasida</taxon>
        <taxon>Coccidia</taxon>
        <taxon>Eucoccidiorida</taxon>
        <taxon>Eimeriorina</taxon>
        <taxon>Cryptosporidiidae</taxon>
        <taxon>Cryptosporidium</taxon>
    </lineage>
</organism>
<feature type="chain" id="PRO_5046379617" evidence="2">
    <location>
        <begin position="28"/>
        <end position="359"/>
    </location>
</feature>
<protein>
    <submittedName>
        <fullName evidence="3">Uncharacterized protein</fullName>
    </submittedName>
</protein>
<name>A0ABQ8P632_9CRYT</name>
<feature type="compositionally biased region" description="Pro residues" evidence="1">
    <location>
        <begin position="306"/>
        <end position="339"/>
    </location>
</feature>
<evidence type="ECO:0000256" key="1">
    <source>
        <dbReference type="SAM" id="MobiDB-lite"/>
    </source>
</evidence>
<gene>
    <name evidence="3" type="ORF">OJ252_2133</name>
</gene>
<reference evidence="3" key="1">
    <citation type="submission" date="2022-10" db="EMBL/GenBank/DDBJ databases">
        <title>Adaptive evolution leads to modifications in subtelomeric GC content in a zoonotic Cryptosporidium species.</title>
        <authorList>
            <person name="Li J."/>
            <person name="Feng Y."/>
            <person name="Xiao L."/>
        </authorList>
    </citation>
    <scope>NUCLEOTIDE SEQUENCE</scope>
    <source>
        <strain evidence="3">25894</strain>
    </source>
</reference>
<proteinExistence type="predicted"/>
<feature type="signal peptide" evidence="2">
    <location>
        <begin position="1"/>
        <end position="27"/>
    </location>
</feature>